<feature type="compositionally biased region" description="Basic residues" evidence="1">
    <location>
        <begin position="161"/>
        <end position="173"/>
    </location>
</feature>
<evidence type="ECO:0000313" key="3">
    <source>
        <dbReference type="Proteomes" id="UP001159363"/>
    </source>
</evidence>
<feature type="region of interest" description="Disordered" evidence="1">
    <location>
        <begin position="40"/>
        <end position="67"/>
    </location>
</feature>
<sequence>MTPLPRRRGPKNLTIADGGCRRTMRRCEVLNTQLQPAKSIRTGVKKERREAKKEYNATAGADGAKELNATAPTSHTIADTLSVHVRHIAHLNTRQEEKQRYSGAIVKSTTNAEVRPHIWAVLNIEDLNPDKCEAIYGAARAEETGDPRENPPNSGIFRHDSHMRKHGGRRHRGSNPLCLGGRRFVQPLHQCPPPPRRLVLCKFFCSASLVFLVSLLHYVKKKLHANQRNRVHPRDLSTQTGETACRAEATSVELHQISIRRTPLSLLQTRRTSISHCFKPVWGRCGVVVRPLATHLGEAGSIPGGVAPGFPNVGIVTDNVAGRWGFLGISRSPTLSFR</sequence>
<gene>
    <name evidence="2" type="ORF">PR048_013730</name>
</gene>
<protein>
    <submittedName>
        <fullName evidence="2">Uncharacterized protein</fullName>
    </submittedName>
</protein>
<feature type="region of interest" description="Disordered" evidence="1">
    <location>
        <begin position="141"/>
        <end position="175"/>
    </location>
</feature>
<dbReference type="Proteomes" id="UP001159363">
    <property type="component" value="Chromosome X"/>
</dbReference>
<organism evidence="2 3">
    <name type="scientific">Dryococelus australis</name>
    <dbReference type="NCBI Taxonomy" id="614101"/>
    <lineage>
        <taxon>Eukaryota</taxon>
        <taxon>Metazoa</taxon>
        <taxon>Ecdysozoa</taxon>
        <taxon>Arthropoda</taxon>
        <taxon>Hexapoda</taxon>
        <taxon>Insecta</taxon>
        <taxon>Pterygota</taxon>
        <taxon>Neoptera</taxon>
        <taxon>Polyneoptera</taxon>
        <taxon>Phasmatodea</taxon>
        <taxon>Verophasmatodea</taxon>
        <taxon>Anareolatae</taxon>
        <taxon>Phasmatidae</taxon>
        <taxon>Eurycanthinae</taxon>
        <taxon>Dryococelus</taxon>
    </lineage>
</organism>
<dbReference type="EMBL" id="JARBHB010000004">
    <property type="protein sequence ID" value="KAJ8887514.1"/>
    <property type="molecule type" value="Genomic_DNA"/>
</dbReference>
<proteinExistence type="predicted"/>
<keyword evidence="3" id="KW-1185">Reference proteome</keyword>
<evidence type="ECO:0000313" key="2">
    <source>
        <dbReference type="EMBL" id="KAJ8887514.1"/>
    </source>
</evidence>
<evidence type="ECO:0000256" key="1">
    <source>
        <dbReference type="SAM" id="MobiDB-lite"/>
    </source>
</evidence>
<reference evidence="2 3" key="1">
    <citation type="submission" date="2023-02" db="EMBL/GenBank/DDBJ databases">
        <title>LHISI_Scaffold_Assembly.</title>
        <authorList>
            <person name="Stuart O.P."/>
            <person name="Cleave R."/>
            <person name="Magrath M.J.L."/>
            <person name="Mikheyev A.S."/>
        </authorList>
    </citation>
    <scope>NUCLEOTIDE SEQUENCE [LARGE SCALE GENOMIC DNA]</scope>
    <source>
        <strain evidence="2">Daus_M_001</strain>
        <tissue evidence="2">Leg muscle</tissue>
    </source>
</reference>
<feature type="compositionally biased region" description="Basic and acidic residues" evidence="1">
    <location>
        <begin position="44"/>
        <end position="55"/>
    </location>
</feature>
<accession>A0ABQ9HTU5</accession>
<comment type="caution">
    <text evidence="2">The sequence shown here is derived from an EMBL/GenBank/DDBJ whole genome shotgun (WGS) entry which is preliminary data.</text>
</comment>
<name>A0ABQ9HTU5_9NEOP</name>